<gene>
    <name evidence="1" type="ORF">SAMN04487792_1613</name>
</gene>
<accession>A0A1I1TTX8</accession>
<name>A0A1I1TTX8_9LACO</name>
<proteinExistence type="predicted"/>
<dbReference type="STRING" id="1505723.SAMN04487792_1613"/>
<sequence length="144" mass="16713">MVRVRFTILKSEFEEATRYCKANLSMPLQNQDKFVGKMLLWFAHQELWLEKQDNKEHKKFGVIKYPKLLFSDSYVIETDLKLTLYQNMMHDLQLNYPNLVNDNNKSITAFLAHLGYVFIKKASQGKADSGIVEAAKNISAIYST</sequence>
<dbReference type="EMBL" id="FOMN01000013">
    <property type="protein sequence ID" value="SFD62032.1"/>
    <property type="molecule type" value="Genomic_DNA"/>
</dbReference>
<dbReference type="Proteomes" id="UP000199599">
    <property type="component" value="Unassembled WGS sequence"/>
</dbReference>
<protein>
    <submittedName>
        <fullName evidence="1">Uncharacterized protein</fullName>
    </submittedName>
</protein>
<dbReference type="AlphaFoldDB" id="A0A1I1TTX8"/>
<dbReference type="RefSeq" id="WP_090094126.1">
    <property type="nucleotide sequence ID" value="NZ_CBCRVU010000006.1"/>
</dbReference>
<organism evidence="1 2">
    <name type="scientific">Lactobacillus bombicola</name>
    <dbReference type="NCBI Taxonomy" id="1505723"/>
    <lineage>
        <taxon>Bacteria</taxon>
        <taxon>Bacillati</taxon>
        <taxon>Bacillota</taxon>
        <taxon>Bacilli</taxon>
        <taxon>Lactobacillales</taxon>
        <taxon>Lactobacillaceae</taxon>
        <taxon>Lactobacillus</taxon>
    </lineage>
</organism>
<evidence type="ECO:0000313" key="2">
    <source>
        <dbReference type="Proteomes" id="UP000199599"/>
    </source>
</evidence>
<evidence type="ECO:0000313" key="1">
    <source>
        <dbReference type="EMBL" id="SFD62032.1"/>
    </source>
</evidence>
<reference evidence="2" key="1">
    <citation type="submission" date="2016-10" db="EMBL/GenBank/DDBJ databases">
        <authorList>
            <person name="Varghese N."/>
            <person name="Submissions S."/>
        </authorList>
    </citation>
    <scope>NUCLEOTIDE SEQUENCE [LARGE SCALE GENOMIC DNA]</scope>
    <source>
        <strain evidence="2">R-53102</strain>
    </source>
</reference>